<keyword evidence="2" id="KW-0808">Transferase</keyword>
<sequence length="176" mass="20044">MIHNTIKTSRLILRKMDKNDVNALFAIWSDPNVTKYMNIDGFSQIEQAEEMISILSDLSEKGEAIRYTILEAKTNSIIGSCGFNTLDFKNETAEVGYDLDSGFWNKGYGTEAVQGLVDYACHQLQFKKIEAKVDPNNIPSIKLLLKLDFILEGQFSNDLNLYTKYLLDDQRKFPIS</sequence>
<accession>A0A1G6PWW6</accession>
<proteinExistence type="predicted"/>
<evidence type="ECO:0000313" key="2">
    <source>
        <dbReference type="EMBL" id="SDC83855.1"/>
    </source>
</evidence>
<dbReference type="InterPro" id="IPR016181">
    <property type="entry name" value="Acyl_CoA_acyltransferase"/>
</dbReference>
<evidence type="ECO:0000259" key="1">
    <source>
        <dbReference type="PROSITE" id="PS51186"/>
    </source>
</evidence>
<reference evidence="3" key="1">
    <citation type="submission" date="2016-10" db="EMBL/GenBank/DDBJ databases">
        <authorList>
            <person name="Varghese N."/>
            <person name="Submissions S."/>
        </authorList>
    </citation>
    <scope>NUCLEOTIDE SEQUENCE [LARGE SCALE GENOMIC DNA]</scope>
    <source>
        <strain evidence="3">DSM 21620</strain>
    </source>
</reference>
<dbReference type="Pfam" id="PF13302">
    <property type="entry name" value="Acetyltransf_3"/>
    <property type="match status" value="1"/>
</dbReference>
<organism evidence="2 3">
    <name type="scientific">Terribacillus halophilus</name>
    <dbReference type="NCBI Taxonomy" id="361279"/>
    <lineage>
        <taxon>Bacteria</taxon>
        <taxon>Bacillati</taxon>
        <taxon>Bacillota</taxon>
        <taxon>Bacilli</taxon>
        <taxon>Bacillales</taxon>
        <taxon>Bacillaceae</taxon>
        <taxon>Terribacillus</taxon>
    </lineage>
</organism>
<dbReference type="PANTHER" id="PTHR43792:SF9">
    <property type="entry name" value="RIBOSOMAL-PROTEIN-ALANINE ACETYLTRANSFERASE"/>
    <property type="match status" value="1"/>
</dbReference>
<protein>
    <submittedName>
        <fullName evidence="2">Ribosomal-protein-alanine N-acetyltransferase</fullName>
    </submittedName>
</protein>
<dbReference type="EMBL" id="FMZB01000004">
    <property type="protein sequence ID" value="SDC83855.1"/>
    <property type="molecule type" value="Genomic_DNA"/>
</dbReference>
<evidence type="ECO:0000313" key="3">
    <source>
        <dbReference type="Proteomes" id="UP000198666"/>
    </source>
</evidence>
<feature type="domain" description="N-acetyltransferase" evidence="1">
    <location>
        <begin position="11"/>
        <end position="168"/>
    </location>
</feature>
<dbReference type="PANTHER" id="PTHR43792">
    <property type="entry name" value="GNAT FAMILY, PUTATIVE (AFU_ORTHOLOGUE AFUA_3G00765)-RELATED-RELATED"/>
    <property type="match status" value="1"/>
</dbReference>
<dbReference type="InterPro" id="IPR051531">
    <property type="entry name" value="N-acetyltransferase"/>
</dbReference>
<keyword evidence="3" id="KW-1185">Reference proteome</keyword>
<dbReference type="STRING" id="361279.SAMN05421663_104270"/>
<name>A0A1G6PWW6_9BACI</name>
<dbReference type="Gene3D" id="3.40.630.30">
    <property type="match status" value="1"/>
</dbReference>
<dbReference type="AlphaFoldDB" id="A0A1G6PWW6"/>
<dbReference type="Proteomes" id="UP000198666">
    <property type="component" value="Unassembled WGS sequence"/>
</dbReference>
<dbReference type="InterPro" id="IPR000182">
    <property type="entry name" value="GNAT_dom"/>
</dbReference>
<dbReference type="PROSITE" id="PS51186">
    <property type="entry name" value="GNAT"/>
    <property type="match status" value="1"/>
</dbReference>
<dbReference type="GO" id="GO:0005737">
    <property type="term" value="C:cytoplasm"/>
    <property type="evidence" value="ECO:0007669"/>
    <property type="project" value="TreeGrafter"/>
</dbReference>
<dbReference type="SUPFAM" id="SSF55729">
    <property type="entry name" value="Acyl-CoA N-acyltransferases (Nat)"/>
    <property type="match status" value="1"/>
</dbReference>
<dbReference type="GO" id="GO:0008999">
    <property type="term" value="F:protein-N-terminal-alanine acetyltransferase activity"/>
    <property type="evidence" value="ECO:0007669"/>
    <property type="project" value="TreeGrafter"/>
</dbReference>
<gene>
    <name evidence="2" type="ORF">SAMN05421663_104270</name>
</gene>